<sequence length="153" mass="16712">MLANKKASRGEFRELEAGKKGVQSELKTFSIGGKQKKRKRKKQGWFHLDWSQAEPTRAVCSGWSYPIQAGSLWFWEASRSCQVPAGSPPEAQVLGIDEGEVGTSLVCIGSVLSLAVVPTALQKLHKCVTQNTTELLQDTGGHKEHGHALDTQL</sequence>
<organism evidence="2 3">
    <name type="scientific">Champsocephalus esox</name>
    <name type="common">pike icefish</name>
    <dbReference type="NCBI Taxonomy" id="159716"/>
    <lineage>
        <taxon>Eukaryota</taxon>
        <taxon>Metazoa</taxon>
        <taxon>Chordata</taxon>
        <taxon>Craniata</taxon>
        <taxon>Vertebrata</taxon>
        <taxon>Euteleostomi</taxon>
        <taxon>Actinopterygii</taxon>
        <taxon>Neopterygii</taxon>
        <taxon>Teleostei</taxon>
        <taxon>Neoteleostei</taxon>
        <taxon>Acanthomorphata</taxon>
        <taxon>Eupercaria</taxon>
        <taxon>Perciformes</taxon>
        <taxon>Notothenioidei</taxon>
        <taxon>Channichthyidae</taxon>
        <taxon>Champsocephalus</taxon>
    </lineage>
</organism>
<feature type="region of interest" description="Disordered" evidence="1">
    <location>
        <begin position="1"/>
        <end position="20"/>
    </location>
</feature>
<evidence type="ECO:0000313" key="2">
    <source>
        <dbReference type="EMBL" id="KAK5898848.1"/>
    </source>
</evidence>
<feature type="compositionally biased region" description="Basic and acidic residues" evidence="1">
    <location>
        <begin position="8"/>
        <end position="19"/>
    </location>
</feature>
<dbReference type="AlphaFoldDB" id="A0AAN8CBC1"/>
<reference evidence="2 3" key="1">
    <citation type="journal article" date="2023" name="Mol. Biol. Evol.">
        <title>Genomics of Secondarily Temperate Adaptation in the Only Non-Antarctic Icefish.</title>
        <authorList>
            <person name="Rivera-Colon A.G."/>
            <person name="Rayamajhi N."/>
            <person name="Minhas B.F."/>
            <person name="Madrigal G."/>
            <person name="Bilyk K.T."/>
            <person name="Yoon V."/>
            <person name="Hune M."/>
            <person name="Gregory S."/>
            <person name="Cheng C.H.C."/>
            <person name="Catchen J.M."/>
        </authorList>
    </citation>
    <scope>NUCLEOTIDE SEQUENCE [LARGE SCALE GENOMIC DNA]</scope>
    <source>
        <strain evidence="2">JC2023a</strain>
    </source>
</reference>
<evidence type="ECO:0000313" key="3">
    <source>
        <dbReference type="Proteomes" id="UP001335648"/>
    </source>
</evidence>
<dbReference type="Proteomes" id="UP001335648">
    <property type="component" value="Unassembled WGS sequence"/>
</dbReference>
<dbReference type="EMBL" id="JAULUE010002052">
    <property type="protein sequence ID" value="KAK5898848.1"/>
    <property type="molecule type" value="Genomic_DNA"/>
</dbReference>
<keyword evidence="3" id="KW-1185">Reference proteome</keyword>
<name>A0AAN8CBC1_9TELE</name>
<accession>A0AAN8CBC1</accession>
<protein>
    <submittedName>
        <fullName evidence="2">Uncharacterized protein</fullName>
    </submittedName>
</protein>
<evidence type="ECO:0000256" key="1">
    <source>
        <dbReference type="SAM" id="MobiDB-lite"/>
    </source>
</evidence>
<proteinExistence type="predicted"/>
<gene>
    <name evidence="2" type="ORF">CesoFtcFv8_008387</name>
</gene>
<comment type="caution">
    <text evidence="2">The sequence shown here is derived from an EMBL/GenBank/DDBJ whole genome shotgun (WGS) entry which is preliminary data.</text>
</comment>